<feature type="compositionally biased region" description="Polar residues" evidence="1">
    <location>
        <begin position="19"/>
        <end position="28"/>
    </location>
</feature>
<dbReference type="Proteomes" id="UP000233551">
    <property type="component" value="Unassembled WGS sequence"/>
</dbReference>
<keyword evidence="3" id="KW-1185">Reference proteome</keyword>
<evidence type="ECO:0000313" key="2">
    <source>
        <dbReference type="EMBL" id="PKI75167.1"/>
    </source>
</evidence>
<comment type="caution">
    <text evidence="2">The sequence shown here is derived from an EMBL/GenBank/DDBJ whole genome shotgun (WGS) entry which is preliminary data.</text>
</comment>
<name>A0A2I0L387_PUNGR</name>
<proteinExistence type="predicted"/>
<dbReference type="EMBL" id="PGOL01000185">
    <property type="protein sequence ID" value="PKI75167.1"/>
    <property type="molecule type" value="Genomic_DNA"/>
</dbReference>
<reference evidence="2 3" key="1">
    <citation type="submission" date="2017-11" db="EMBL/GenBank/DDBJ databases">
        <title>De-novo sequencing of pomegranate (Punica granatum L.) genome.</title>
        <authorList>
            <person name="Akparov Z."/>
            <person name="Amiraslanov A."/>
            <person name="Hajiyeva S."/>
            <person name="Abbasov M."/>
            <person name="Kaur K."/>
            <person name="Hamwieh A."/>
            <person name="Solovyev V."/>
            <person name="Salamov A."/>
            <person name="Braich B."/>
            <person name="Kosarev P."/>
            <person name="Mahmoud A."/>
            <person name="Hajiyev E."/>
            <person name="Babayeva S."/>
            <person name="Izzatullayeva V."/>
            <person name="Mammadov A."/>
            <person name="Mammadov A."/>
            <person name="Sharifova S."/>
            <person name="Ojaghi J."/>
            <person name="Eynullazada K."/>
            <person name="Bayramov B."/>
            <person name="Abdulazimova A."/>
            <person name="Shahmuradov I."/>
        </authorList>
    </citation>
    <scope>NUCLEOTIDE SEQUENCE [LARGE SCALE GENOMIC DNA]</scope>
    <source>
        <strain evidence="3">cv. AG2017</strain>
        <tissue evidence="2">Leaf</tissue>
    </source>
</reference>
<dbReference type="AlphaFoldDB" id="A0A2I0L387"/>
<feature type="region of interest" description="Disordered" evidence="1">
    <location>
        <begin position="1"/>
        <end position="49"/>
    </location>
</feature>
<evidence type="ECO:0000256" key="1">
    <source>
        <dbReference type="SAM" id="MobiDB-lite"/>
    </source>
</evidence>
<accession>A0A2I0L387</accession>
<organism evidence="2 3">
    <name type="scientific">Punica granatum</name>
    <name type="common">Pomegranate</name>
    <dbReference type="NCBI Taxonomy" id="22663"/>
    <lineage>
        <taxon>Eukaryota</taxon>
        <taxon>Viridiplantae</taxon>
        <taxon>Streptophyta</taxon>
        <taxon>Embryophyta</taxon>
        <taxon>Tracheophyta</taxon>
        <taxon>Spermatophyta</taxon>
        <taxon>Magnoliopsida</taxon>
        <taxon>eudicotyledons</taxon>
        <taxon>Gunneridae</taxon>
        <taxon>Pentapetalae</taxon>
        <taxon>rosids</taxon>
        <taxon>malvids</taxon>
        <taxon>Myrtales</taxon>
        <taxon>Lythraceae</taxon>
        <taxon>Punica</taxon>
    </lineage>
</organism>
<sequence length="79" mass="8530">MAASSETHQLKLKEPRNSGIPSIPTSGSLAGGHHPSYRSRRATNEATADPDWRVVATNEASTAGGSPFFLFQLIVFFQK</sequence>
<evidence type="ECO:0000313" key="3">
    <source>
        <dbReference type="Proteomes" id="UP000233551"/>
    </source>
</evidence>
<protein>
    <submittedName>
        <fullName evidence="2">Uncharacterized protein</fullName>
    </submittedName>
</protein>
<gene>
    <name evidence="2" type="ORF">CRG98_004502</name>
</gene>